<dbReference type="Proteomes" id="UP001345219">
    <property type="component" value="Chromosome 1"/>
</dbReference>
<sequence length="116" mass="13063">MNSVDVFSVFLTLNDYRPNYAEIYEPSRSRDLRKEATCAGPTIRVIFFLALGNRRNVGKADGGDEDLWKAFFSPPNCNLLLRTSGVGFDDLRRAQVHQEQYPASIAGASRSPREIH</sequence>
<organism evidence="1 2">
    <name type="scientific">Trapa incisa</name>
    <dbReference type="NCBI Taxonomy" id="236973"/>
    <lineage>
        <taxon>Eukaryota</taxon>
        <taxon>Viridiplantae</taxon>
        <taxon>Streptophyta</taxon>
        <taxon>Embryophyta</taxon>
        <taxon>Tracheophyta</taxon>
        <taxon>Spermatophyta</taxon>
        <taxon>Magnoliopsida</taxon>
        <taxon>eudicotyledons</taxon>
        <taxon>Gunneridae</taxon>
        <taxon>Pentapetalae</taxon>
        <taxon>rosids</taxon>
        <taxon>malvids</taxon>
        <taxon>Myrtales</taxon>
        <taxon>Lythraceae</taxon>
        <taxon>Trapa</taxon>
    </lineage>
</organism>
<dbReference type="EMBL" id="JAXIOK010000023">
    <property type="protein sequence ID" value="KAK4742230.1"/>
    <property type="molecule type" value="Genomic_DNA"/>
</dbReference>
<comment type="caution">
    <text evidence="1">The sequence shown here is derived from an EMBL/GenBank/DDBJ whole genome shotgun (WGS) entry which is preliminary data.</text>
</comment>
<name>A0AAN7GGE1_9MYRT</name>
<gene>
    <name evidence="1" type="ORF">SAY87_000231</name>
</gene>
<protein>
    <submittedName>
        <fullName evidence="1">Uncharacterized protein</fullName>
    </submittedName>
</protein>
<evidence type="ECO:0000313" key="2">
    <source>
        <dbReference type="Proteomes" id="UP001345219"/>
    </source>
</evidence>
<proteinExistence type="predicted"/>
<dbReference type="AlphaFoldDB" id="A0AAN7GGE1"/>
<keyword evidence="2" id="KW-1185">Reference proteome</keyword>
<accession>A0AAN7GGE1</accession>
<evidence type="ECO:0000313" key="1">
    <source>
        <dbReference type="EMBL" id="KAK4742230.1"/>
    </source>
</evidence>
<reference evidence="1 2" key="1">
    <citation type="journal article" date="2023" name="Hortic Res">
        <title>Pangenome of water caltrop reveals structural variations and asymmetric subgenome divergence after allopolyploidization.</title>
        <authorList>
            <person name="Zhang X."/>
            <person name="Chen Y."/>
            <person name="Wang L."/>
            <person name="Yuan Y."/>
            <person name="Fang M."/>
            <person name="Shi L."/>
            <person name="Lu R."/>
            <person name="Comes H.P."/>
            <person name="Ma Y."/>
            <person name="Chen Y."/>
            <person name="Huang G."/>
            <person name="Zhou Y."/>
            <person name="Zheng Z."/>
            <person name="Qiu Y."/>
        </authorList>
    </citation>
    <scope>NUCLEOTIDE SEQUENCE [LARGE SCALE GENOMIC DNA]</scope>
    <source>
        <tissue evidence="1">Roots</tissue>
    </source>
</reference>